<dbReference type="RefSeq" id="WP_345322428.1">
    <property type="nucleotide sequence ID" value="NZ_BAABGA010000031.1"/>
</dbReference>
<dbReference type="InterPro" id="IPR035940">
    <property type="entry name" value="CAP_sf"/>
</dbReference>
<dbReference type="Proteomes" id="UP001500840">
    <property type="component" value="Unassembled WGS sequence"/>
</dbReference>
<keyword evidence="3" id="KW-1185">Reference proteome</keyword>
<dbReference type="Gene3D" id="3.40.33.10">
    <property type="entry name" value="CAP"/>
    <property type="match status" value="1"/>
</dbReference>
<dbReference type="PANTHER" id="PTHR31157">
    <property type="entry name" value="SCP DOMAIN-CONTAINING PROTEIN"/>
    <property type="match status" value="1"/>
</dbReference>
<comment type="caution">
    <text evidence="2">The sequence shown here is derived from an EMBL/GenBank/DDBJ whole genome shotgun (WGS) entry which is preliminary data.</text>
</comment>
<dbReference type="CDD" id="cd05379">
    <property type="entry name" value="CAP_bacterial"/>
    <property type="match status" value="1"/>
</dbReference>
<accession>A0ABP8MNX2</accession>
<evidence type="ECO:0000259" key="1">
    <source>
        <dbReference type="Pfam" id="PF00188"/>
    </source>
</evidence>
<dbReference type="InterPro" id="IPR014044">
    <property type="entry name" value="CAP_dom"/>
</dbReference>
<evidence type="ECO:0000313" key="3">
    <source>
        <dbReference type="Proteomes" id="UP001500840"/>
    </source>
</evidence>
<sequence length="211" mass="23776">MVHQVKRAIVEQTNAFRKEHKLDAVTGDENLMKCASDFANFMAKTSKYGHNADGQTPAQRAKAAGYEYCVVRENIAYRTNTGDVTAESLIDIFVQGWIDSPPHRENMLAEYVTDTGVAVATTDDVTYYAVQLFGRPKSQAIKIQIRNESSELQTLISEANDSQDEIEMPPRTIIKMTRCFPTTLWLKDSESEMRLTESSDLVLTEDGIQRK</sequence>
<dbReference type="EMBL" id="BAABGA010000031">
    <property type="protein sequence ID" value="GAA4453620.1"/>
    <property type="molecule type" value="Genomic_DNA"/>
</dbReference>
<evidence type="ECO:0000313" key="2">
    <source>
        <dbReference type="EMBL" id="GAA4453620.1"/>
    </source>
</evidence>
<protein>
    <submittedName>
        <fullName evidence="2">CAP domain-containing protein</fullName>
    </submittedName>
</protein>
<gene>
    <name evidence="2" type="ORF">GCM10023156_24840</name>
</gene>
<feature type="domain" description="SCP" evidence="1">
    <location>
        <begin position="11"/>
        <end position="133"/>
    </location>
</feature>
<dbReference type="PANTHER" id="PTHR31157:SF1">
    <property type="entry name" value="SCP DOMAIN-CONTAINING PROTEIN"/>
    <property type="match status" value="1"/>
</dbReference>
<dbReference type="SUPFAM" id="SSF55797">
    <property type="entry name" value="PR-1-like"/>
    <property type="match status" value="1"/>
</dbReference>
<dbReference type="Pfam" id="PF00188">
    <property type="entry name" value="CAP"/>
    <property type="match status" value="1"/>
</dbReference>
<organism evidence="2 3">
    <name type="scientific">Novipirellula rosea</name>
    <dbReference type="NCBI Taxonomy" id="1031540"/>
    <lineage>
        <taxon>Bacteria</taxon>
        <taxon>Pseudomonadati</taxon>
        <taxon>Planctomycetota</taxon>
        <taxon>Planctomycetia</taxon>
        <taxon>Pirellulales</taxon>
        <taxon>Pirellulaceae</taxon>
        <taxon>Novipirellula</taxon>
    </lineage>
</organism>
<name>A0ABP8MNX2_9BACT</name>
<proteinExistence type="predicted"/>
<reference evidence="3" key="1">
    <citation type="journal article" date="2019" name="Int. J. Syst. Evol. Microbiol.">
        <title>The Global Catalogue of Microorganisms (GCM) 10K type strain sequencing project: providing services to taxonomists for standard genome sequencing and annotation.</title>
        <authorList>
            <consortium name="The Broad Institute Genomics Platform"/>
            <consortium name="The Broad Institute Genome Sequencing Center for Infectious Disease"/>
            <person name="Wu L."/>
            <person name="Ma J."/>
        </authorList>
    </citation>
    <scope>NUCLEOTIDE SEQUENCE [LARGE SCALE GENOMIC DNA]</scope>
    <source>
        <strain evidence="3">JCM 17759</strain>
    </source>
</reference>